<dbReference type="EMBL" id="LXQA010489078">
    <property type="protein sequence ID" value="MCI55010.1"/>
    <property type="molecule type" value="Genomic_DNA"/>
</dbReference>
<protein>
    <submittedName>
        <fullName evidence="1">Uncharacterized protein</fullName>
    </submittedName>
</protein>
<keyword evidence="2" id="KW-1185">Reference proteome</keyword>
<dbReference type="Proteomes" id="UP000265520">
    <property type="component" value="Unassembled WGS sequence"/>
</dbReference>
<comment type="caution">
    <text evidence="1">The sequence shown here is derived from an EMBL/GenBank/DDBJ whole genome shotgun (WGS) entry which is preliminary data.</text>
</comment>
<name>A0A392T4E4_9FABA</name>
<evidence type="ECO:0000313" key="1">
    <source>
        <dbReference type="EMBL" id="MCI55010.1"/>
    </source>
</evidence>
<reference evidence="1 2" key="1">
    <citation type="journal article" date="2018" name="Front. Plant Sci.">
        <title>Red Clover (Trifolium pratense) and Zigzag Clover (T. medium) - A Picture of Genomic Similarities and Differences.</title>
        <authorList>
            <person name="Dluhosova J."/>
            <person name="Istvanek J."/>
            <person name="Nedelnik J."/>
            <person name="Repkova J."/>
        </authorList>
    </citation>
    <scope>NUCLEOTIDE SEQUENCE [LARGE SCALE GENOMIC DNA]</scope>
    <source>
        <strain evidence="2">cv. 10/8</strain>
        <tissue evidence="1">Leaf</tissue>
    </source>
</reference>
<accession>A0A392T4E4</accession>
<sequence>MVPEPPPRSAKPPAIRFLIWSSTIYIRAPSPIASDARGCVKKSHIGCEMA</sequence>
<dbReference type="AlphaFoldDB" id="A0A392T4E4"/>
<proteinExistence type="predicted"/>
<organism evidence="1 2">
    <name type="scientific">Trifolium medium</name>
    <dbReference type="NCBI Taxonomy" id="97028"/>
    <lineage>
        <taxon>Eukaryota</taxon>
        <taxon>Viridiplantae</taxon>
        <taxon>Streptophyta</taxon>
        <taxon>Embryophyta</taxon>
        <taxon>Tracheophyta</taxon>
        <taxon>Spermatophyta</taxon>
        <taxon>Magnoliopsida</taxon>
        <taxon>eudicotyledons</taxon>
        <taxon>Gunneridae</taxon>
        <taxon>Pentapetalae</taxon>
        <taxon>rosids</taxon>
        <taxon>fabids</taxon>
        <taxon>Fabales</taxon>
        <taxon>Fabaceae</taxon>
        <taxon>Papilionoideae</taxon>
        <taxon>50 kb inversion clade</taxon>
        <taxon>NPAAA clade</taxon>
        <taxon>Hologalegina</taxon>
        <taxon>IRL clade</taxon>
        <taxon>Trifolieae</taxon>
        <taxon>Trifolium</taxon>
    </lineage>
</organism>
<evidence type="ECO:0000313" key="2">
    <source>
        <dbReference type="Proteomes" id="UP000265520"/>
    </source>
</evidence>